<dbReference type="InterPro" id="IPR011009">
    <property type="entry name" value="Kinase-like_dom_sf"/>
</dbReference>
<dbReference type="Pfam" id="PF00069">
    <property type="entry name" value="Pkinase"/>
    <property type="match status" value="1"/>
</dbReference>
<evidence type="ECO:0000256" key="5">
    <source>
        <dbReference type="RuleBase" id="RU000304"/>
    </source>
</evidence>
<keyword evidence="2 4" id="KW-0547">Nucleotide-binding</keyword>
<comment type="caution">
    <text evidence="7">The sequence shown here is derived from an EMBL/GenBank/DDBJ whole genome shotgun (WGS) entry which is preliminary data.</text>
</comment>
<comment type="subunit">
    <text evidence="1">Monomer.</text>
</comment>
<evidence type="ECO:0000259" key="6">
    <source>
        <dbReference type="PROSITE" id="PS50011"/>
    </source>
</evidence>
<sequence>MEDRTPNFERFVSLKTIGKEVSLLGSPKLSSSSSSLLQRRVRKRKCTNLSISTTKDNSSDEELTPSFDLRQHYDIIKTLGCGTYAQVQLGEDKDTGDQVAIKRSRGTNSRSLLKNEYEILNKMSSNKVIKAISYHENESKNESYLIMEYFEGKSLNEFIDQKGVLNEKENRFIFSQILSAVHTLHELGIAHRDIKPENILINEDLKVKLIDFNISKLFKPKSAQDFNPKFKSTFYTQISSPLYAAPELQNSVGYTESVDIWGLGIVLFTLLCGTLQTQELSNDVEEKLHNLHSIINLKIEESKCNEFLLSLLSEFPEDRPTISQCLSSSWAKEGSS</sequence>
<dbReference type="FunFam" id="1.10.510.10:FF:000571">
    <property type="entry name" value="Maternal embryonic leucine zipper kinase"/>
    <property type="match status" value="1"/>
</dbReference>
<reference evidence="7" key="1">
    <citation type="submission" date="2023-07" db="EMBL/GenBank/DDBJ databases">
        <authorList>
            <consortium name="AG Swart"/>
            <person name="Singh M."/>
            <person name="Singh A."/>
            <person name="Seah K."/>
            <person name="Emmerich C."/>
        </authorList>
    </citation>
    <scope>NUCLEOTIDE SEQUENCE</scope>
    <source>
        <strain evidence="7">DP1</strain>
    </source>
</reference>
<feature type="binding site" evidence="4">
    <location>
        <position position="102"/>
    </location>
    <ligand>
        <name>ATP</name>
        <dbReference type="ChEBI" id="CHEBI:30616"/>
    </ligand>
</feature>
<dbReference type="GO" id="GO:0005524">
    <property type="term" value="F:ATP binding"/>
    <property type="evidence" value="ECO:0007669"/>
    <property type="project" value="UniProtKB-UniRule"/>
</dbReference>
<evidence type="ECO:0000256" key="4">
    <source>
        <dbReference type="PROSITE-ProRule" id="PRU10141"/>
    </source>
</evidence>
<dbReference type="PANTHER" id="PTHR44167:SF24">
    <property type="entry name" value="SERINE_THREONINE-PROTEIN KINASE CHK2"/>
    <property type="match status" value="1"/>
</dbReference>
<evidence type="ECO:0000313" key="8">
    <source>
        <dbReference type="Proteomes" id="UP001295684"/>
    </source>
</evidence>
<feature type="domain" description="Protein kinase" evidence="6">
    <location>
        <begin position="73"/>
        <end position="331"/>
    </location>
</feature>
<dbReference type="PROSITE" id="PS50011">
    <property type="entry name" value="PROTEIN_KINASE_DOM"/>
    <property type="match status" value="1"/>
</dbReference>
<dbReference type="PROSITE" id="PS00108">
    <property type="entry name" value="PROTEIN_KINASE_ST"/>
    <property type="match status" value="1"/>
</dbReference>
<proteinExistence type="inferred from homology"/>
<dbReference type="PROSITE" id="PS00107">
    <property type="entry name" value="PROTEIN_KINASE_ATP"/>
    <property type="match status" value="1"/>
</dbReference>
<protein>
    <recommendedName>
        <fullName evidence="6">Protein kinase domain-containing protein</fullName>
    </recommendedName>
</protein>
<dbReference type="Proteomes" id="UP001295684">
    <property type="component" value="Unassembled WGS sequence"/>
</dbReference>
<accession>A0AAD1X8Y4</accession>
<evidence type="ECO:0000256" key="3">
    <source>
        <dbReference type="ARBA" id="ARBA00022840"/>
    </source>
</evidence>
<keyword evidence="8" id="KW-1185">Reference proteome</keyword>
<keyword evidence="5" id="KW-0418">Kinase</keyword>
<comment type="similarity">
    <text evidence="5">Belongs to the protein kinase superfamily.</text>
</comment>
<dbReference type="InterPro" id="IPR017441">
    <property type="entry name" value="Protein_kinase_ATP_BS"/>
</dbReference>
<dbReference type="GO" id="GO:0044773">
    <property type="term" value="P:mitotic DNA damage checkpoint signaling"/>
    <property type="evidence" value="ECO:0007669"/>
    <property type="project" value="TreeGrafter"/>
</dbReference>
<dbReference type="PANTHER" id="PTHR44167">
    <property type="entry name" value="OVARIAN-SPECIFIC SERINE/THREONINE-PROTEIN KINASE LOK-RELATED"/>
    <property type="match status" value="1"/>
</dbReference>
<keyword evidence="5" id="KW-0808">Transferase</keyword>
<dbReference type="AlphaFoldDB" id="A0AAD1X8Y4"/>
<dbReference type="InterPro" id="IPR008271">
    <property type="entry name" value="Ser/Thr_kinase_AS"/>
</dbReference>
<evidence type="ECO:0000256" key="1">
    <source>
        <dbReference type="ARBA" id="ARBA00011245"/>
    </source>
</evidence>
<dbReference type="SUPFAM" id="SSF56112">
    <property type="entry name" value="Protein kinase-like (PK-like)"/>
    <property type="match status" value="1"/>
</dbReference>
<organism evidence="7 8">
    <name type="scientific">Euplotes crassus</name>
    <dbReference type="NCBI Taxonomy" id="5936"/>
    <lineage>
        <taxon>Eukaryota</taxon>
        <taxon>Sar</taxon>
        <taxon>Alveolata</taxon>
        <taxon>Ciliophora</taxon>
        <taxon>Intramacronucleata</taxon>
        <taxon>Spirotrichea</taxon>
        <taxon>Hypotrichia</taxon>
        <taxon>Euplotida</taxon>
        <taxon>Euplotidae</taxon>
        <taxon>Moneuplotes</taxon>
    </lineage>
</organism>
<evidence type="ECO:0000313" key="7">
    <source>
        <dbReference type="EMBL" id="CAI2363122.1"/>
    </source>
</evidence>
<name>A0AAD1X8Y4_EUPCR</name>
<dbReference type="SMART" id="SM00220">
    <property type="entry name" value="S_TKc"/>
    <property type="match status" value="1"/>
</dbReference>
<gene>
    <name evidence="7" type="ORF">ECRASSUSDP1_LOCUS4452</name>
</gene>
<dbReference type="EMBL" id="CAMPGE010004272">
    <property type="protein sequence ID" value="CAI2363122.1"/>
    <property type="molecule type" value="Genomic_DNA"/>
</dbReference>
<dbReference type="Gene3D" id="1.10.510.10">
    <property type="entry name" value="Transferase(Phosphotransferase) domain 1"/>
    <property type="match status" value="1"/>
</dbReference>
<evidence type="ECO:0000256" key="2">
    <source>
        <dbReference type="ARBA" id="ARBA00022741"/>
    </source>
</evidence>
<keyword evidence="5" id="KW-0723">Serine/threonine-protein kinase</keyword>
<dbReference type="GO" id="GO:0004674">
    <property type="term" value="F:protein serine/threonine kinase activity"/>
    <property type="evidence" value="ECO:0007669"/>
    <property type="project" value="UniProtKB-KW"/>
</dbReference>
<dbReference type="InterPro" id="IPR000719">
    <property type="entry name" value="Prot_kinase_dom"/>
</dbReference>
<dbReference type="GO" id="GO:0005634">
    <property type="term" value="C:nucleus"/>
    <property type="evidence" value="ECO:0007669"/>
    <property type="project" value="TreeGrafter"/>
</dbReference>
<keyword evidence="3 4" id="KW-0067">ATP-binding</keyword>